<dbReference type="EMBL" id="JABMIG020000291">
    <property type="protein sequence ID" value="KAL3782269.1"/>
    <property type="molecule type" value="Genomic_DNA"/>
</dbReference>
<organism evidence="1 2">
    <name type="scientific">Cyclotella cryptica</name>
    <dbReference type="NCBI Taxonomy" id="29204"/>
    <lineage>
        <taxon>Eukaryota</taxon>
        <taxon>Sar</taxon>
        <taxon>Stramenopiles</taxon>
        <taxon>Ochrophyta</taxon>
        <taxon>Bacillariophyta</taxon>
        <taxon>Coscinodiscophyceae</taxon>
        <taxon>Thalassiosirophycidae</taxon>
        <taxon>Stephanodiscales</taxon>
        <taxon>Stephanodiscaceae</taxon>
        <taxon>Cyclotella</taxon>
    </lineage>
</organism>
<dbReference type="Proteomes" id="UP001516023">
    <property type="component" value="Unassembled WGS sequence"/>
</dbReference>
<evidence type="ECO:0000313" key="1">
    <source>
        <dbReference type="EMBL" id="KAL3782269.1"/>
    </source>
</evidence>
<sequence>MVPLLRILNVRLVIAANPIPQLFVVEAWWERFVVEIGILGLGLFAFGEWSRTAGKCNGVKGVSVGYGRMVDFGDETHILQKRIILPIKPLPNHPPLHHPKPMRTRSPKPLQTIRRPAHAPSPTRLGKPPQHLLDIKRWFFLGRFLLECHMQQHGAIEVGISFHLGRETNDAICLGFFFLGGQSSRGGGFVLGGVGVGMIHSFGGVVIVSSFLGGGLGGGLGFGTGEGEGVVLVVSVPVGLGRGVLGMSSFVGEQ</sequence>
<protein>
    <submittedName>
        <fullName evidence="1">Uncharacterized protein</fullName>
    </submittedName>
</protein>
<accession>A0ABD3P3E1</accession>
<keyword evidence="2" id="KW-1185">Reference proteome</keyword>
<gene>
    <name evidence="1" type="ORF">HJC23_013236</name>
</gene>
<name>A0ABD3P3E1_9STRA</name>
<proteinExistence type="predicted"/>
<evidence type="ECO:0000313" key="2">
    <source>
        <dbReference type="Proteomes" id="UP001516023"/>
    </source>
</evidence>
<dbReference type="AlphaFoldDB" id="A0ABD3P3E1"/>
<reference evidence="1 2" key="1">
    <citation type="journal article" date="2020" name="G3 (Bethesda)">
        <title>Improved Reference Genome for Cyclotella cryptica CCMP332, a Model for Cell Wall Morphogenesis, Salinity Adaptation, and Lipid Production in Diatoms (Bacillariophyta).</title>
        <authorList>
            <person name="Roberts W.R."/>
            <person name="Downey K.M."/>
            <person name="Ruck E.C."/>
            <person name="Traller J.C."/>
            <person name="Alverson A.J."/>
        </authorList>
    </citation>
    <scope>NUCLEOTIDE SEQUENCE [LARGE SCALE GENOMIC DNA]</scope>
    <source>
        <strain evidence="1 2">CCMP332</strain>
    </source>
</reference>
<comment type="caution">
    <text evidence="1">The sequence shown here is derived from an EMBL/GenBank/DDBJ whole genome shotgun (WGS) entry which is preliminary data.</text>
</comment>